<dbReference type="GO" id="GO:0000271">
    <property type="term" value="P:polysaccharide biosynthetic process"/>
    <property type="evidence" value="ECO:0007669"/>
    <property type="project" value="InterPro"/>
</dbReference>
<dbReference type="Pfam" id="PF03721">
    <property type="entry name" value="UDPG_MGDP_dh_N"/>
    <property type="match status" value="1"/>
</dbReference>
<dbReference type="GO" id="GO:0016616">
    <property type="term" value="F:oxidoreductase activity, acting on the CH-OH group of donors, NAD or NADP as acceptor"/>
    <property type="evidence" value="ECO:0007669"/>
    <property type="project" value="InterPro"/>
</dbReference>
<dbReference type="PIRSF" id="PIRSF500136">
    <property type="entry name" value="UDP_ManNAc_DH"/>
    <property type="match status" value="1"/>
</dbReference>
<dbReference type="InterPro" id="IPR036291">
    <property type="entry name" value="NAD(P)-bd_dom_sf"/>
</dbReference>
<gene>
    <name evidence="6" type="ORF">RM544_09050</name>
</gene>
<sequence length="403" mass="44695">MNFYPDFKKLEIVIVGLGYVGLPLATHFAKSDMVVIGYDTSQKKIDEFRRGVDSAQILTVEEHSFLSSIDFRSNLTNGTNKRVYIVTVPTPVSRDKVPDFSPLISASNYIGSILNPGDIVVYESTVYPGATESICVPLLERKSSLVFGKDFSVGYSPERVNPGDKTRTLDKIIKVVAGSDKETSSLLSDLYGKIVKAGTHMASSIAVAEASKVIENIQRDVNIALMNELHKIFDKLQIDINEVVDAASTKWNFMNVRPGLVGGHCIGVDPYYLIHKAKEVGLNPELIESARLINENHIEYVISKLLKFAIRNKISLSESKILFYGLAFKPNCEDLRNSKAFDVLKSLNDLGLQPAVFDPFQTTDLRPSQEYDLIICVTKHSSFQSDINSLVSNSSTTLIYNLI</sequence>
<keyword evidence="2" id="KW-0560">Oxidoreductase</keyword>
<dbReference type="Gene3D" id="3.40.50.720">
    <property type="entry name" value="NAD(P)-binding Rossmann-like Domain"/>
    <property type="match status" value="2"/>
</dbReference>
<dbReference type="PANTHER" id="PTHR43491:SF2">
    <property type="entry name" value="UDP-N-ACETYL-D-MANNOSAMINE DEHYDROGENASE"/>
    <property type="match status" value="1"/>
</dbReference>
<dbReference type="PIRSF" id="PIRSF000124">
    <property type="entry name" value="UDPglc_GDPman_dh"/>
    <property type="match status" value="1"/>
</dbReference>
<dbReference type="InterPro" id="IPR014026">
    <property type="entry name" value="UDP-Glc/GDP-Man_DH_dimer"/>
</dbReference>
<dbReference type="SUPFAM" id="SSF52413">
    <property type="entry name" value="UDP-glucose/GDP-mannose dehydrogenase C-terminal domain"/>
    <property type="match status" value="1"/>
</dbReference>
<organism evidence="6 7">
    <name type="scientific">Brumicola blandensis</name>
    <dbReference type="NCBI Taxonomy" id="3075611"/>
    <lineage>
        <taxon>Bacteria</taxon>
        <taxon>Pseudomonadati</taxon>
        <taxon>Pseudomonadota</taxon>
        <taxon>Gammaproteobacteria</taxon>
        <taxon>Alteromonadales</taxon>
        <taxon>Alteromonadaceae</taxon>
        <taxon>Brumicola</taxon>
    </lineage>
</organism>
<comment type="similarity">
    <text evidence="1 4">Belongs to the UDP-glucose/GDP-mannose dehydrogenase family.</text>
</comment>
<reference evidence="6 7" key="1">
    <citation type="submission" date="2023-09" db="EMBL/GenBank/DDBJ databases">
        <authorList>
            <person name="Rey-Velasco X."/>
        </authorList>
    </citation>
    <scope>NUCLEOTIDE SEQUENCE [LARGE SCALE GENOMIC DNA]</scope>
    <source>
        <strain evidence="6 7">W409</strain>
    </source>
</reference>
<dbReference type="InterPro" id="IPR001732">
    <property type="entry name" value="UDP-Glc/GDP-Man_DH_N"/>
</dbReference>
<dbReference type="SMART" id="SM00984">
    <property type="entry name" value="UDPG_MGDP_dh_C"/>
    <property type="match status" value="1"/>
</dbReference>
<dbReference type="RefSeq" id="WP_311361466.1">
    <property type="nucleotide sequence ID" value="NZ_JAVRIE010000003.1"/>
</dbReference>
<evidence type="ECO:0000313" key="7">
    <source>
        <dbReference type="Proteomes" id="UP001249020"/>
    </source>
</evidence>
<dbReference type="InterPro" id="IPR028359">
    <property type="entry name" value="UDP_ManNAc/GlcNAc_DH"/>
</dbReference>
<dbReference type="Pfam" id="PF03720">
    <property type="entry name" value="UDPG_MGDP_dh_C"/>
    <property type="match status" value="1"/>
</dbReference>
<proteinExistence type="inferred from homology"/>
<feature type="domain" description="UDP-glucose/GDP-mannose dehydrogenase C-terminal" evidence="5">
    <location>
        <begin position="322"/>
        <end position="394"/>
    </location>
</feature>
<keyword evidence="3" id="KW-0520">NAD</keyword>
<dbReference type="InterPro" id="IPR036220">
    <property type="entry name" value="UDP-Glc/GDP-Man_DH_C_sf"/>
</dbReference>
<dbReference type="PANTHER" id="PTHR43491">
    <property type="entry name" value="UDP-N-ACETYL-D-MANNOSAMINE DEHYDROGENASE"/>
    <property type="match status" value="1"/>
</dbReference>
<dbReference type="Proteomes" id="UP001249020">
    <property type="component" value="Unassembled WGS sequence"/>
</dbReference>
<protein>
    <submittedName>
        <fullName evidence="6">Nucleotide sugar dehydrogenase</fullName>
    </submittedName>
</protein>
<name>A0AAW8R680_9ALTE</name>
<accession>A0AAW8R680</accession>
<dbReference type="Pfam" id="PF00984">
    <property type="entry name" value="UDPG_MGDP_dh"/>
    <property type="match status" value="1"/>
</dbReference>
<evidence type="ECO:0000256" key="1">
    <source>
        <dbReference type="ARBA" id="ARBA00006601"/>
    </source>
</evidence>
<dbReference type="SUPFAM" id="SSF51735">
    <property type="entry name" value="NAD(P)-binding Rossmann-fold domains"/>
    <property type="match status" value="1"/>
</dbReference>
<dbReference type="InterPro" id="IPR008927">
    <property type="entry name" value="6-PGluconate_DH-like_C_sf"/>
</dbReference>
<evidence type="ECO:0000259" key="5">
    <source>
        <dbReference type="SMART" id="SM00984"/>
    </source>
</evidence>
<dbReference type="InterPro" id="IPR014027">
    <property type="entry name" value="UDP-Glc/GDP-Man_DH_C"/>
</dbReference>
<evidence type="ECO:0000313" key="6">
    <source>
        <dbReference type="EMBL" id="MDT0582688.1"/>
    </source>
</evidence>
<dbReference type="AlphaFoldDB" id="A0AAW8R680"/>
<dbReference type="GO" id="GO:0016628">
    <property type="term" value="F:oxidoreductase activity, acting on the CH-CH group of donors, NAD or NADP as acceptor"/>
    <property type="evidence" value="ECO:0007669"/>
    <property type="project" value="InterPro"/>
</dbReference>
<dbReference type="InterPro" id="IPR017476">
    <property type="entry name" value="UDP-Glc/GDP-Man"/>
</dbReference>
<dbReference type="GO" id="GO:0051287">
    <property type="term" value="F:NAD binding"/>
    <property type="evidence" value="ECO:0007669"/>
    <property type="project" value="InterPro"/>
</dbReference>
<comment type="caution">
    <text evidence="6">The sequence shown here is derived from an EMBL/GenBank/DDBJ whole genome shotgun (WGS) entry which is preliminary data.</text>
</comment>
<dbReference type="NCBIfam" id="TIGR03026">
    <property type="entry name" value="NDP-sugDHase"/>
    <property type="match status" value="1"/>
</dbReference>
<dbReference type="SUPFAM" id="SSF48179">
    <property type="entry name" value="6-phosphogluconate dehydrogenase C-terminal domain-like"/>
    <property type="match status" value="1"/>
</dbReference>
<evidence type="ECO:0000256" key="4">
    <source>
        <dbReference type="PIRNR" id="PIRNR000124"/>
    </source>
</evidence>
<dbReference type="EMBL" id="JAVRIE010000003">
    <property type="protein sequence ID" value="MDT0582688.1"/>
    <property type="molecule type" value="Genomic_DNA"/>
</dbReference>
<keyword evidence="7" id="KW-1185">Reference proteome</keyword>
<evidence type="ECO:0000256" key="2">
    <source>
        <dbReference type="ARBA" id="ARBA00023002"/>
    </source>
</evidence>
<evidence type="ECO:0000256" key="3">
    <source>
        <dbReference type="ARBA" id="ARBA00023027"/>
    </source>
</evidence>